<keyword evidence="5" id="KW-0547">Nucleotide-binding</keyword>
<dbReference type="SUPFAM" id="SSF55874">
    <property type="entry name" value="ATPase domain of HSP90 chaperone/DNA topoisomerase II/histidine kinase"/>
    <property type="match status" value="1"/>
</dbReference>
<keyword evidence="7" id="KW-0067">ATP-binding</keyword>
<feature type="transmembrane region" description="Helical" evidence="9">
    <location>
        <begin position="13"/>
        <end position="34"/>
    </location>
</feature>
<protein>
    <recommendedName>
        <fullName evidence="2">histidine kinase</fullName>
        <ecNumber evidence="2">2.7.13.3</ecNumber>
    </recommendedName>
</protein>
<evidence type="ECO:0000256" key="9">
    <source>
        <dbReference type="SAM" id="Phobius"/>
    </source>
</evidence>
<dbReference type="Proteomes" id="UP001595765">
    <property type="component" value="Unassembled WGS sequence"/>
</dbReference>
<evidence type="ECO:0000256" key="3">
    <source>
        <dbReference type="ARBA" id="ARBA00022553"/>
    </source>
</evidence>
<dbReference type="PANTHER" id="PTHR24421:SF10">
    <property type="entry name" value="NITRATE_NITRITE SENSOR PROTEIN NARQ"/>
    <property type="match status" value="1"/>
</dbReference>
<evidence type="ECO:0000256" key="7">
    <source>
        <dbReference type="ARBA" id="ARBA00022840"/>
    </source>
</evidence>
<reference evidence="12" key="1">
    <citation type="journal article" date="2019" name="Int. J. Syst. Evol. Microbiol.">
        <title>The Global Catalogue of Microorganisms (GCM) 10K type strain sequencing project: providing services to taxonomists for standard genome sequencing and annotation.</title>
        <authorList>
            <consortium name="The Broad Institute Genomics Platform"/>
            <consortium name="The Broad Institute Genome Sequencing Center for Infectious Disease"/>
            <person name="Wu L."/>
            <person name="Ma J."/>
        </authorList>
    </citation>
    <scope>NUCLEOTIDE SEQUENCE [LARGE SCALE GENOMIC DNA]</scope>
    <source>
        <strain evidence="12">CGMCC 4.7237</strain>
    </source>
</reference>
<evidence type="ECO:0000313" key="12">
    <source>
        <dbReference type="Proteomes" id="UP001595765"/>
    </source>
</evidence>
<evidence type="ECO:0000259" key="10">
    <source>
        <dbReference type="Pfam" id="PF07730"/>
    </source>
</evidence>
<dbReference type="Gene3D" id="1.20.5.1930">
    <property type="match status" value="1"/>
</dbReference>
<comment type="caution">
    <text evidence="11">The sequence shown here is derived from an EMBL/GenBank/DDBJ whole genome shotgun (WGS) entry which is preliminary data.</text>
</comment>
<evidence type="ECO:0000256" key="6">
    <source>
        <dbReference type="ARBA" id="ARBA00022777"/>
    </source>
</evidence>
<dbReference type="EMBL" id="JBHSBB010000009">
    <property type="protein sequence ID" value="MFC4032274.1"/>
    <property type="molecule type" value="Genomic_DNA"/>
</dbReference>
<sequence>MPGPLMTVRDRTAYVWGVRAVRAAGLVALVVSTSELQPHPGTRGRGLAVAIGLVIASAGWLGWLAGNGRPRLTAGSLLLTAVAGGTLAALSPNGPAAAFAAVAALGAGSVLRVEVSLGIAVSAVVALAVTNLAVDGSTTALLGYTVLIGGGLSAGLIRLGNNQRAEQAERLLEQTDRARQAEARTAALAERTRIAREIHDILAHSLGALSVQIEAAHALLGADSLPADDPSLIKAVGCVNRAGQLAREGLAETRRALRALREDMSSLPDLLTALVDAHGADTGVGRVPLAVSGPARALKPDAALAFYRTAQEALTNAAKHAPASVPAVTLDYRPHEVALTVVNELAPAGGATELAASGSGYGLVGLRERAELAGGSLSARAVDGHWRVCVTIPT</sequence>
<dbReference type="InterPro" id="IPR050482">
    <property type="entry name" value="Sensor_HK_TwoCompSys"/>
</dbReference>
<keyword evidence="4" id="KW-0808">Transferase</keyword>
<dbReference type="Gene3D" id="3.30.565.10">
    <property type="entry name" value="Histidine kinase-like ATPase, C-terminal domain"/>
    <property type="match status" value="1"/>
</dbReference>
<dbReference type="EC" id="2.7.13.3" evidence="2"/>
<dbReference type="Pfam" id="PF07730">
    <property type="entry name" value="HisKA_3"/>
    <property type="match status" value="1"/>
</dbReference>
<keyword evidence="9" id="KW-0472">Membrane</keyword>
<dbReference type="PANTHER" id="PTHR24421">
    <property type="entry name" value="NITRATE/NITRITE SENSOR PROTEIN NARX-RELATED"/>
    <property type="match status" value="1"/>
</dbReference>
<gene>
    <name evidence="11" type="ORF">ACFO3J_12370</name>
</gene>
<evidence type="ECO:0000256" key="8">
    <source>
        <dbReference type="ARBA" id="ARBA00023012"/>
    </source>
</evidence>
<dbReference type="CDD" id="cd16917">
    <property type="entry name" value="HATPase_UhpB-NarQ-NarX-like"/>
    <property type="match status" value="1"/>
</dbReference>
<feature type="transmembrane region" description="Helical" evidence="9">
    <location>
        <begin position="46"/>
        <end position="66"/>
    </location>
</feature>
<evidence type="ECO:0000256" key="4">
    <source>
        <dbReference type="ARBA" id="ARBA00022679"/>
    </source>
</evidence>
<keyword evidence="6 11" id="KW-0418">Kinase</keyword>
<evidence type="ECO:0000256" key="1">
    <source>
        <dbReference type="ARBA" id="ARBA00000085"/>
    </source>
</evidence>
<accession>A0ABV8HN69</accession>
<evidence type="ECO:0000256" key="5">
    <source>
        <dbReference type="ARBA" id="ARBA00022741"/>
    </source>
</evidence>
<feature type="transmembrane region" description="Helical" evidence="9">
    <location>
        <begin position="141"/>
        <end position="160"/>
    </location>
</feature>
<dbReference type="InterPro" id="IPR036890">
    <property type="entry name" value="HATPase_C_sf"/>
</dbReference>
<evidence type="ECO:0000313" key="11">
    <source>
        <dbReference type="EMBL" id="MFC4032274.1"/>
    </source>
</evidence>
<comment type="catalytic activity">
    <reaction evidence="1">
        <text>ATP + protein L-histidine = ADP + protein N-phospho-L-histidine.</text>
        <dbReference type="EC" id="2.7.13.3"/>
    </reaction>
</comment>
<keyword evidence="9" id="KW-0812">Transmembrane</keyword>
<proteinExistence type="predicted"/>
<dbReference type="RefSeq" id="WP_386429074.1">
    <property type="nucleotide sequence ID" value="NZ_JBHSBB010000009.1"/>
</dbReference>
<keyword evidence="12" id="KW-1185">Reference proteome</keyword>
<keyword evidence="8" id="KW-0902">Two-component regulatory system</keyword>
<organism evidence="11 12">
    <name type="scientific">Streptomyces polygonati</name>
    <dbReference type="NCBI Taxonomy" id="1617087"/>
    <lineage>
        <taxon>Bacteria</taxon>
        <taxon>Bacillati</taxon>
        <taxon>Actinomycetota</taxon>
        <taxon>Actinomycetes</taxon>
        <taxon>Kitasatosporales</taxon>
        <taxon>Streptomycetaceae</taxon>
        <taxon>Streptomyces</taxon>
    </lineage>
</organism>
<name>A0ABV8HN69_9ACTN</name>
<keyword evidence="9" id="KW-1133">Transmembrane helix</keyword>
<feature type="domain" description="Signal transduction histidine kinase subgroup 3 dimerisation and phosphoacceptor" evidence="10">
    <location>
        <begin position="190"/>
        <end position="263"/>
    </location>
</feature>
<keyword evidence="3" id="KW-0597">Phosphoprotein</keyword>
<evidence type="ECO:0000256" key="2">
    <source>
        <dbReference type="ARBA" id="ARBA00012438"/>
    </source>
</evidence>
<dbReference type="GO" id="GO:0016301">
    <property type="term" value="F:kinase activity"/>
    <property type="evidence" value="ECO:0007669"/>
    <property type="project" value="UniProtKB-KW"/>
</dbReference>
<feature type="transmembrane region" description="Helical" evidence="9">
    <location>
        <begin position="97"/>
        <end position="129"/>
    </location>
</feature>
<dbReference type="InterPro" id="IPR011712">
    <property type="entry name" value="Sig_transdc_His_kin_sub3_dim/P"/>
</dbReference>